<dbReference type="EMBL" id="JBEAFC010000014">
    <property type="protein sequence ID" value="KAL1533655.1"/>
    <property type="molecule type" value="Genomic_DNA"/>
</dbReference>
<dbReference type="Proteomes" id="UP001567538">
    <property type="component" value="Unassembled WGS sequence"/>
</dbReference>
<dbReference type="PANTHER" id="PTHR31293">
    <property type="entry name" value="RNI-LIKE SUPERFAMILY PROTEIN"/>
    <property type="match status" value="1"/>
</dbReference>
<organism evidence="2 3">
    <name type="scientific">Salvia divinorum</name>
    <name type="common">Maria pastora</name>
    <name type="synonym">Diviner's sage</name>
    <dbReference type="NCBI Taxonomy" id="28513"/>
    <lineage>
        <taxon>Eukaryota</taxon>
        <taxon>Viridiplantae</taxon>
        <taxon>Streptophyta</taxon>
        <taxon>Embryophyta</taxon>
        <taxon>Tracheophyta</taxon>
        <taxon>Spermatophyta</taxon>
        <taxon>Magnoliopsida</taxon>
        <taxon>eudicotyledons</taxon>
        <taxon>Gunneridae</taxon>
        <taxon>Pentapetalae</taxon>
        <taxon>asterids</taxon>
        <taxon>lamiids</taxon>
        <taxon>Lamiales</taxon>
        <taxon>Lamiaceae</taxon>
        <taxon>Nepetoideae</taxon>
        <taxon>Mentheae</taxon>
        <taxon>Salviinae</taxon>
        <taxon>Salvia</taxon>
        <taxon>Salvia subgen. Calosphace</taxon>
    </lineage>
</organism>
<reference evidence="2 3" key="1">
    <citation type="submission" date="2024-06" db="EMBL/GenBank/DDBJ databases">
        <title>A chromosome level genome sequence of Diviner's sage (Salvia divinorum).</title>
        <authorList>
            <person name="Ford S.A."/>
            <person name="Ro D.-K."/>
            <person name="Ness R.W."/>
            <person name="Phillips M.A."/>
        </authorList>
    </citation>
    <scope>NUCLEOTIDE SEQUENCE [LARGE SCALE GENOMIC DNA]</scope>
    <source>
        <strain evidence="2">SAF-2024a</strain>
        <tissue evidence="2">Leaf</tissue>
    </source>
</reference>
<dbReference type="InterPro" id="IPR001810">
    <property type="entry name" value="F-box_dom"/>
</dbReference>
<gene>
    <name evidence="2" type="ORF">AAHA92_33513</name>
</gene>
<dbReference type="PROSITE" id="PS50181">
    <property type="entry name" value="FBOX"/>
    <property type="match status" value="1"/>
</dbReference>
<dbReference type="Gene3D" id="3.80.10.10">
    <property type="entry name" value="Ribonuclease Inhibitor"/>
    <property type="match status" value="1"/>
</dbReference>
<name>A0ABD1FP96_SALDI</name>
<dbReference type="InterPro" id="IPR055294">
    <property type="entry name" value="FBL60-like"/>
</dbReference>
<evidence type="ECO:0000313" key="2">
    <source>
        <dbReference type="EMBL" id="KAL1533655.1"/>
    </source>
</evidence>
<dbReference type="PANTHER" id="PTHR31293:SF12">
    <property type="entry name" value="RNI-LIKE SUPERFAMILY PROTEIN"/>
    <property type="match status" value="1"/>
</dbReference>
<evidence type="ECO:0000313" key="3">
    <source>
        <dbReference type="Proteomes" id="UP001567538"/>
    </source>
</evidence>
<dbReference type="Pfam" id="PF00646">
    <property type="entry name" value="F-box"/>
    <property type="match status" value="1"/>
</dbReference>
<evidence type="ECO:0000259" key="1">
    <source>
        <dbReference type="PROSITE" id="PS50181"/>
    </source>
</evidence>
<feature type="domain" description="F-box" evidence="1">
    <location>
        <begin position="3"/>
        <end position="51"/>
    </location>
</feature>
<accession>A0ABD1FP96</accession>
<proteinExistence type="predicted"/>
<dbReference type="InterPro" id="IPR036047">
    <property type="entry name" value="F-box-like_dom_sf"/>
</dbReference>
<dbReference type="SUPFAM" id="SSF81383">
    <property type="entry name" value="F-box domain"/>
    <property type="match status" value="1"/>
</dbReference>
<comment type="caution">
    <text evidence="2">The sequence shown here is derived from an EMBL/GenBank/DDBJ whole genome shotgun (WGS) entry which is preliminary data.</text>
</comment>
<dbReference type="SUPFAM" id="SSF52047">
    <property type="entry name" value="RNI-like"/>
    <property type="match status" value="1"/>
</dbReference>
<dbReference type="InterPro" id="IPR032675">
    <property type="entry name" value="LRR_dom_sf"/>
</dbReference>
<keyword evidence="3" id="KW-1185">Reference proteome</keyword>
<sequence>MEEDRISQLPDQILEQILSLIGTNQALQTTILSTRWKTLSHTLSDLRFHLSLFAAHRHTPLKNLKTAQALSHRFSHFVSHLLALRDGAATIRNFHLSFDTHLHIYADQSFIDKCIRYAVNHGVESLRLHARCGPDFALPAAFFTSKTLRELELRQFGRVICALEKFSLPHLKTLFLEGSWFCHDGYYDSPLKEPFSGFPELEKLTLRRCSVYKLVMKAPKLRFLEIVDESSYSNGMEEISGPLLTSFRYEGKFPFHCSKIDLPMLEEVYLSIHYKRQSHNRYNNVDSKRMTLECVRMFQLLGNAKIVALTLDTFKVLEKNRGLIEESPCPFLYMKCLKVMKGRRETTTVLRRVMNYLTEGTLYFDSLVVEFPQGGMTVVEKNSEDLFEDESDDQELELLFGTEDEIV</sequence>
<protein>
    <submittedName>
        <fullName evidence="2">F-box/LRR-repeat protein-like protein</fullName>
    </submittedName>
</protein>
<dbReference type="AlphaFoldDB" id="A0ABD1FP96"/>